<dbReference type="PROSITE" id="PS00092">
    <property type="entry name" value="N6_MTASE"/>
    <property type="match status" value="1"/>
</dbReference>
<evidence type="ECO:0000259" key="3">
    <source>
        <dbReference type="Pfam" id="PF13708"/>
    </source>
</evidence>
<accession>A0ABT7Y755</accession>
<keyword evidence="2" id="KW-0808">Transferase</keyword>
<dbReference type="Pfam" id="PF13708">
    <property type="entry name" value="DUF4942"/>
    <property type="match status" value="1"/>
</dbReference>
<dbReference type="InterPro" id="IPR029063">
    <property type="entry name" value="SAM-dependent_MTases_sf"/>
</dbReference>
<dbReference type="CDD" id="cd02440">
    <property type="entry name" value="AdoMet_MTases"/>
    <property type="match status" value="1"/>
</dbReference>
<keyword evidence="5" id="KW-1185">Reference proteome</keyword>
<dbReference type="EMBL" id="JAUEOZ010000003">
    <property type="protein sequence ID" value="MDN2483878.1"/>
    <property type="molecule type" value="Genomic_DNA"/>
</dbReference>
<feature type="domain" description="DUF4942" evidence="3">
    <location>
        <begin position="305"/>
        <end position="523"/>
    </location>
</feature>
<name>A0ABT7Y755_9VIBR</name>
<dbReference type="InterPro" id="IPR002052">
    <property type="entry name" value="DNA_methylase_N6_adenine_CS"/>
</dbReference>
<evidence type="ECO:0000256" key="1">
    <source>
        <dbReference type="ARBA" id="ARBA00022603"/>
    </source>
</evidence>
<evidence type="ECO:0000313" key="5">
    <source>
        <dbReference type="Proteomes" id="UP001169719"/>
    </source>
</evidence>
<dbReference type="RefSeq" id="WP_289964041.1">
    <property type="nucleotide sequence ID" value="NZ_JAUEOZ010000003.1"/>
</dbReference>
<proteinExistence type="predicted"/>
<gene>
    <name evidence="4" type="ORF">QWJ08_21220</name>
</gene>
<dbReference type="SUPFAM" id="SSF53335">
    <property type="entry name" value="S-adenosyl-L-methionine-dependent methyltransferases"/>
    <property type="match status" value="1"/>
</dbReference>
<organism evidence="4 5">
    <name type="scientific">Vibrio agarivorans</name>
    <dbReference type="NCBI Taxonomy" id="153622"/>
    <lineage>
        <taxon>Bacteria</taxon>
        <taxon>Pseudomonadati</taxon>
        <taxon>Pseudomonadota</taxon>
        <taxon>Gammaproteobacteria</taxon>
        <taxon>Vibrionales</taxon>
        <taxon>Vibrionaceae</taxon>
        <taxon>Vibrio</taxon>
    </lineage>
</organism>
<comment type="caution">
    <text evidence="4">The sequence shown here is derived from an EMBL/GenBank/DDBJ whole genome shotgun (WGS) entry which is preliminary data.</text>
</comment>
<protein>
    <submittedName>
        <fullName evidence="4">DUF4942 domain-containing protein</fullName>
    </submittedName>
</protein>
<sequence length="565" mass="63982">MLSLNQAPIEQEQPLSLKQILSLVSGTPEDYEYYPTTEAMLATVKEHCASDYSTWLDIGAGAGHALMSLTNNPKGRFAIEKSTPLIAQMDHSVVLLGTDFAEQTLIDLPTDYVFCNPPYSEFETFLTRIIKEAHARGVYAIVPSRWKASKSVQRAIELRKAEVTVIDSTDFLNAPRSARAKVDILFIDLKPSRYENGNLYNRYHSKGVDPFNVWFEETFKFNCDKKTEAEYVQQASRASSLKDRVGELSDGHDLVGNLVQWYEKELGHICENYHTLSGLDAAVLKEVGVDLESVKEALKKRISGLKHLYWNEFFSNFSKITDTLTASSREAFLARLQDNRSIDFTRRNCHAIALQCLKVANCYHDNQLLDVFDDLASGASVVNYKSNERTFSKREWRWSKTREEITHYGLDLRVIADNRGAINHSRYSFDAQNGLDKSGHRFIGDLLTVANNLGFDSTGPEHLSSTQKHWDSNVLHEFTYTCSQTGETQTLFTVRAFMKGSMHFKFNQKFLLAMNVTVGRLKGWLYDTAQASSELNVAETEIAQVWDSTIKFELNGVQTALLTTK</sequence>
<dbReference type="Proteomes" id="UP001169719">
    <property type="component" value="Unassembled WGS sequence"/>
</dbReference>
<evidence type="ECO:0000256" key="2">
    <source>
        <dbReference type="ARBA" id="ARBA00022679"/>
    </source>
</evidence>
<keyword evidence="1" id="KW-0489">Methyltransferase</keyword>
<reference evidence="4" key="1">
    <citation type="submission" date="2024-05" db="EMBL/GenBank/DDBJ databases">
        <title>Genome Sequences of Four Agar- Degrading Marine Bacteria.</title>
        <authorList>
            <person name="Phillips E.K."/>
            <person name="Shaffer J.C."/>
            <person name="Henson M.W."/>
            <person name="Temperton B."/>
            <person name="Thrash C.J."/>
            <person name="Martin M.O."/>
        </authorList>
    </citation>
    <scope>NUCLEOTIDE SEQUENCE</scope>
    <source>
        <strain evidence="4">EKP203</strain>
    </source>
</reference>
<evidence type="ECO:0000313" key="4">
    <source>
        <dbReference type="EMBL" id="MDN2483878.1"/>
    </source>
</evidence>
<dbReference type="Gene3D" id="3.40.50.150">
    <property type="entry name" value="Vaccinia Virus protein VP39"/>
    <property type="match status" value="1"/>
</dbReference>
<dbReference type="InterPro" id="IPR031339">
    <property type="entry name" value="DUF4942"/>
</dbReference>